<accession>A0A540VEC1</accession>
<reference evidence="1 2" key="1">
    <citation type="submission" date="2019-06" db="EMBL/GenBank/DDBJ databases">
        <title>Metagenome assembled Genome of Spiribacter salinus SL48-SHIP from the microbial mat of Salt Lake 48 (Novosibirsk region, Russia).</title>
        <authorList>
            <person name="Shipova A."/>
            <person name="Rozanov A.S."/>
            <person name="Bryanskaya A.V."/>
            <person name="Peltek S.E."/>
        </authorList>
    </citation>
    <scope>NUCLEOTIDE SEQUENCE [LARGE SCALE GENOMIC DNA]</scope>
    <source>
        <strain evidence="1">SL48-SHIP-2</strain>
    </source>
</reference>
<comment type="caution">
    <text evidence="1">The sequence shown here is derived from an EMBL/GenBank/DDBJ whole genome shotgun (WGS) entry which is preliminary data.</text>
</comment>
<evidence type="ECO:0008006" key="3">
    <source>
        <dbReference type="Google" id="ProtNLM"/>
    </source>
</evidence>
<dbReference type="SUPFAM" id="SSF53335">
    <property type="entry name" value="S-adenosyl-L-methionine-dependent methyltransferases"/>
    <property type="match status" value="1"/>
</dbReference>
<dbReference type="EMBL" id="VIFK01000393">
    <property type="protein sequence ID" value="TQE95108.1"/>
    <property type="molecule type" value="Genomic_DNA"/>
</dbReference>
<dbReference type="AlphaFoldDB" id="A0A540VEC1"/>
<protein>
    <recommendedName>
        <fullName evidence="3">Class I SAM-dependent methyltransferase</fullName>
    </recommendedName>
</protein>
<evidence type="ECO:0000313" key="2">
    <source>
        <dbReference type="Proteomes" id="UP000315400"/>
    </source>
</evidence>
<evidence type="ECO:0000313" key="1">
    <source>
        <dbReference type="EMBL" id="TQE95108.1"/>
    </source>
</evidence>
<dbReference type="Gene3D" id="3.40.50.150">
    <property type="entry name" value="Vaccinia Virus protein VP39"/>
    <property type="match status" value="1"/>
</dbReference>
<gene>
    <name evidence="1" type="ORF">FKY71_17320</name>
</gene>
<sequence length="246" mass="27240">MTSHPGYNRSYYKSRDIHTAHAAATILGLIRPVYEQTAVMDLGCGVGTWAATAEADGATSVVAVDGPWVEEAMLQVSAGAFRSCDLESHLPDVSGPIGLTIWAENAEHLTPQRGQMVHDWVCSVSDAVLFSAAVPEQGGTGHWNERWQSAWAADFAHHGFEAADIIRPAIWDDDRIPYWYRQNMILYYRPERVASRLPALMGSGHSAMLDLVHPAKWESTMFDGPGVRRSLMLLRRSLKNAIVKRL</sequence>
<name>A0A540VEC1_9GAMM</name>
<proteinExistence type="predicted"/>
<dbReference type="InterPro" id="IPR029063">
    <property type="entry name" value="SAM-dependent_MTases_sf"/>
</dbReference>
<dbReference type="Proteomes" id="UP000315400">
    <property type="component" value="Unassembled WGS sequence"/>
</dbReference>
<organism evidence="1 2">
    <name type="scientific">Spiribacter salinus</name>
    <dbReference type="NCBI Taxonomy" id="1335746"/>
    <lineage>
        <taxon>Bacteria</taxon>
        <taxon>Pseudomonadati</taxon>
        <taxon>Pseudomonadota</taxon>
        <taxon>Gammaproteobacteria</taxon>
        <taxon>Chromatiales</taxon>
        <taxon>Ectothiorhodospiraceae</taxon>
        <taxon>Spiribacter</taxon>
    </lineage>
</organism>